<evidence type="ECO:0000313" key="4">
    <source>
        <dbReference type="Proteomes" id="UP000179540"/>
    </source>
</evidence>
<organism evidence="3 4">
    <name type="scientific">Rothia kristinae</name>
    <dbReference type="NCBI Taxonomy" id="37923"/>
    <lineage>
        <taxon>Bacteria</taxon>
        <taxon>Bacillati</taxon>
        <taxon>Actinomycetota</taxon>
        <taxon>Actinomycetes</taxon>
        <taxon>Micrococcales</taxon>
        <taxon>Micrococcaceae</taxon>
        <taxon>Rothia</taxon>
    </lineage>
</organism>
<evidence type="ECO:0000259" key="2">
    <source>
        <dbReference type="Pfam" id="PF00005"/>
    </source>
</evidence>
<evidence type="ECO:0000313" key="3">
    <source>
        <dbReference type="EMBL" id="OIJ33866.1"/>
    </source>
</evidence>
<dbReference type="Pfam" id="PF00005">
    <property type="entry name" value="ABC_tran"/>
    <property type="match status" value="1"/>
</dbReference>
<name>A0A147E8S3_9MICC</name>
<evidence type="ECO:0000256" key="1">
    <source>
        <dbReference type="SAM" id="MobiDB-lite"/>
    </source>
</evidence>
<feature type="compositionally biased region" description="Polar residues" evidence="1">
    <location>
        <begin position="1"/>
        <end position="17"/>
    </location>
</feature>
<dbReference type="Gene3D" id="3.40.50.300">
    <property type="entry name" value="P-loop containing nucleotide triphosphate hydrolases"/>
    <property type="match status" value="1"/>
</dbReference>
<dbReference type="InterPro" id="IPR027417">
    <property type="entry name" value="P-loop_NTPase"/>
</dbReference>
<dbReference type="GO" id="GO:0005524">
    <property type="term" value="F:ATP binding"/>
    <property type="evidence" value="ECO:0007669"/>
    <property type="project" value="InterPro"/>
</dbReference>
<reference evidence="3 4" key="1">
    <citation type="submission" date="2016-10" db="EMBL/GenBank/DDBJ databases">
        <title>Draft genome sequence of strain LCT isolated from the Shenzhou X spacecraft of China.</title>
        <authorList>
            <person name="Huang B."/>
        </authorList>
    </citation>
    <scope>NUCLEOTIDE SEQUENCE [LARGE SCALE GENOMIC DNA]</scope>
    <source>
        <strain evidence="3 4">LCT-H5</strain>
    </source>
</reference>
<dbReference type="Proteomes" id="UP000179540">
    <property type="component" value="Unassembled WGS sequence"/>
</dbReference>
<proteinExistence type="predicted"/>
<gene>
    <name evidence="3" type="ORF">BK826_10440</name>
</gene>
<dbReference type="SUPFAM" id="SSF52540">
    <property type="entry name" value="P-loop containing nucleoside triphosphate hydrolases"/>
    <property type="match status" value="1"/>
</dbReference>
<sequence>MSCDGSSSAVCSRSGTPPVSAHHLRQEFSRGRGLAPSVALDDVSSDVYPGTPHALVGESGPGRTTTGASVAEFDKLTSRSIRIDGAEVAQGAS</sequence>
<comment type="caution">
    <text evidence="3">The sequence shown here is derived from an EMBL/GenBank/DDBJ whole genome shotgun (WGS) entry which is preliminary data.</text>
</comment>
<feature type="domain" description="ABC transporter" evidence="2">
    <location>
        <begin position="40"/>
        <end position="90"/>
    </location>
</feature>
<feature type="region of interest" description="Disordered" evidence="1">
    <location>
        <begin position="1"/>
        <end position="32"/>
    </location>
</feature>
<dbReference type="AlphaFoldDB" id="A0A147E8S3"/>
<dbReference type="PATRIC" id="fig|37923.10.peg.944"/>
<dbReference type="EMBL" id="MODZ01000020">
    <property type="protein sequence ID" value="OIJ33866.1"/>
    <property type="molecule type" value="Genomic_DNA"/>
</dbReference>
<dbReference type="GO" id="GO:0016887">
    <property type="term" value="F:ATP hydrolysis activity"/>
    <property type="evidence" value="ECO:0007669"/>
    <property type="project" value="InterPro"/>
</dbReference>
<protein>
    <recommendedName>
        <fullName evidence="2">ABC transporter domain-containing protein</fullName>
    </recommendedName>
</protein>
<dbReference type="InterPro" id="IPR003439">
    <property type="entry name" value="ABC_transporter-like_ATP-bd"/>
</dbReference>
<accession>A0A147E8S3</accession>